<feature type="compositionally biased region" description="Low complexity" evidence="1">
    <location>
        <begin position="1"/>
        <end position="18"/>
    </location>
</feature>
<evidence type="ECO:0000313" key="3">
    <source>
        <dbReference type="EMBL" id="KAF2703883.1"/>
    </source>
</evidence>
<dbReference type="Pfam" id="PF22943">
    <property type="entry name" value="HTH_68"/>
    <property type="match status" value="1"/>
</dbReference>
<keyword evidence="4" id="KW-1185">Reference proteome</keyword>
<evidence type="ECO:0000313" key="4">
    <source>
        <dbReference type="Proteomes" id="UP000799428"/>
    </source>
</evidence>
<evidence type="ECO:0000256" key="1">
    <source>
        <dbReference type="SAM" id="MobiDB-lite"/>
    </source>
</evidence>
<dbReference type="EMBL" id="MU005784">
    <property type="protein sequence ID" value="KAF2703883.1"/>
    <property type="molecule type" value="Genomic_DNA"/>
</dbReference>
<feature type="domain" description="Helix-turn-helix" evidence="2">
    <location>
        <begin position="154"/>
        <end position="195"/>
    </location>
</feature>
<sequence length="200" mass="21414">MGSSSSKGARAAGASARKFPSRPSNTTQRAPAPPLPQPSRPGPSVHPQPQASHTKTDAVNLDARDPGLASRLNTLGAVQPNPHYSPTSTSSFDPQRNQSTTLPSDMMQAPYQSAFPDPKENPALRVLAARQRIQELADEERNNVGRRGFQGRQYVDASAIQLALMRRSLGESDQRIEEALGIKKGRLSVLGTGIVDSVAI</sequence>
<proteinExistence type="predicted"/>
<organism evidence="3 4">
    <name type="scientific">Pleomassaria siparia CBS 279.74</name>
    <dbReference type="NCBI Taxonomy" id="1314801"/>
    <lineage>
        <taxon>Eukaryota</taxon>
        <taxon>Fungi</taxon>
        <taxon>Dikarya</taxon>
        <taxon>Ascomycota</taxon>
        <taxon>Pezizomycotina</taxon>
        <taxon>Dothideomycetes</taxon>
        <taxon>Pleosporomycetidae</taxon>
        <taxon>Pleosporales</taxon>
        <taxon>Pleomassariaceae</taxon>
        <taxon>Pleomassaria</taxon>
    </lineage>
</organism>
<evidence type="ECO:0000259" key="2">
    <source>
        <dbReference type="Pfam" id="PF22943"/>
    </source>
</evidence>
<dbReference type="Proteomes" id="UP000799428">
    <property type="component" value="Unassembled WGS sequence"/>
</dbReference>
<dbReference type="InterPro" id="IPR054448">
    <property type="entry name" value="HTH_put_ascomycetes"/>
</dbReference>
<reference evidence="3" key="1">
    <citation type="journal article" date="2020" name="Stud. Mycol.">
        <title>101 Dothideomycetes genomes: a test case for predicting lifestyles and emergence of pathogens.</title>
        <authorList>
            <person name="Haridas S."/>
            <person name="Albert R."/>
            <person name="Binder M."/>
            <person name="Bloem J."/>
            <person name="Labutti K."/>
            <person name="Salamov A."/>
            <person name="Andreopoulos B."/>
            <person name="Baker S."/>
            <person name="Barry K."/>
            <person name="Bills G."/>
            <person name="Bluhm B."/>
            <person name="Cannon C."/>
            <person name="Castanera R."/>
            <person name="Culley D."/>
            <person name="Daum C."/>
            <person name="Ezra D."/>
            <person name="Gonzalez J."/>
            <person name="Henrissat B."/>
            <person name="Kuo A."/>
            <person name="Liang C."/>
            <person name="Lipzen A."/>
            <person name="Lutzoni F."/>
            <person name="Magnuson J."/>
            <person name="Mondo S."/>
            <person name="Nolan M."/>
            <person name="Ohm R."/>
            <person name="Pangilinan J."/>
            <person name="Park H.-J."/>
            <person name="Ramirez L."/>
            <person name="Alfaro M."/>
            <person name="Sun H."/>
            <person name="Tritt A."/>
            <person name="Yoshinaga Y."/>
            <person name="Zwiers L.-H."/>
            <person name="Turgeon B."/>
            <person name="Goodwin S."/>
            <person name="Spatafora J."/>
            <person name="Crous P."/>
            <person name="Grigoriev I."/>
        </authorList>
    </citation>
    <scope>NUCLEOTIDE SEQUENCE</scope>
    <source>
        <strain evidence="3">CBS 279.74</strain>
    </source>
</reference>
<dbReference type="AlphaFoldDB" id="A0A6G1JU87"/>
<feature type="compositionally biased region" description="Pro residues" evidence="1">
    <location>
        <begin position="31"/>
        <end position="46"/>
    </location>
</feature>
<feature type="compositionally biased region" description="Polar residues" evidence="1">
    <location>
        <begin position="82"/>
        <end position="103"/>
    </location>
</feature>
<accession>A0A6G1JU87</accession>
<protein>
    <recommendedName>
        <fullName evidence="2">Helix-turn-helix domain-containing protein</fullName>
    </recommendedName>
</protein>
<gene>
    <name evidence="3" type="ORF">K504DRAFT_473581</name>
</gene>
<feature type="region of interest" description="Disordered" evidence="1">
    <location>
        <begin position="1"/>
        <end position="103"/>
    </location>
</feature>
<dbReference type="OrthoDB" id="4085451at2759"/>
<name>A0A6G1JU87_9PLEO</name>